<gene>
    <name evidence="1" type="ORF">N7532_000196</name>
</gene>
<dbReference type="AlphaFoldDB" id="A0A9W9G4T2"/>
<name>A0A9W9G4T2_9EURO</name>
<dbReference type="Proteomes" id="UP001149074">
    <property type="component" value="Unassembled WGS sequence"/>
</dbReference>
<dbReference type="GeneID" id="81351679"/>
<comment type="caution">
    <text evidence="1">The sequence shown here is derived from an EMBL/GenBank/DDBJ whole genome shotgun (WGS) entry which is preliminary data.</text>
</comment>
<evidence type="ECO:0000313" key="1">
    <source>
        <dbReference type="EMBL" id="KAJ5112151.1"/>
    </source>
</evidence>
<proteinExistence type="predicted"/>
<keyword evidence="2" id="KW-1185">Reference proteome</keyword>
<organism evidence="1 2">
    <name type="scientific">Penicillium argentinense</name>
    <dbReference type="NCBI Taxonomy" id="1131581"/>
    <lineage>
        <taxon>Eukaryota</taxon>
        <taxon>Fungi</taxon>
        <taxon>Dikarya</taxon>
        <taxon>Ascomycota</taxon>
        <taxon>Pezizomycotina</taxon>
        <taxon>Eurotiomycetes</taxon>
        <taxon>Eurotiomycetidae</taxon>
        <taxon>Eurotiales</taxon>
        <taxon>Aspergillaceae</taxon>
        <taxon>Penicillium</taxon>
    </lineage>
</organism>
<dbReference type="EMBL" id="JAPQKI010000001">
    <property type="protein sequence ID" value="KAJ5112151.1"/>
    <property type="molecule type" value="Genomic_DNA"/>
</dbReference>
<reference evidence="1" key="1">
    <citation type="submission" date="2022-11" db="EMBL/GenBank/DDBJ databases">
        <authorList>
            <person name="Petersen C."/>
        </authorList>
    </citation>
    <scope>NUCLEOTIDE SEQUENCE</scope>
    <source>
        <strain evidence="1">IBT 30761</strain>
    </source>
</reference>
<accession>A0A9W9G4T2</accession>
<protein>
    <submittedName>
        <fullName evidence="1">Uncharacterized protein</fullName>
    </submittedName>
</protein>
<reference evidence="1" key="2">
    <citation type="journal article" date="2023" name="IMA Fungus">
        <title>Comparative genomic study of the Penicillium genus elucidates a diverse pangenome and 15 lateral gene transfer events.</title>
        <authorList>
            <person name="Petersen C."/>
            <person name="Sorensen T."/>
            <person name="Nielsen M.R."/>
            <person name="Sondergaard T.E."/>
            <person name="Sorensen J.L."/>
            <person name="Fitzpatrick D.A."/>
            <person name="Frisvad J.C."/>
            <person name="Nielsen K.L."/>
        </authorList>
    </citation>
    <scope>NUCLEOTIDE SEQUENCE</scope>
    <source>
        <strain evidence="1">IBT 30761</strain>
    </source>
</reference>
<dbReference type="RefSeq" id="XP_056479924.1">
    <property type="nucleotide sequence ID" value="XM_056612700.1"/>
</dbReference>
<sequence length="60" mass="6752">MRRRLDLLPSHGSRLARGAVFRESSEQDVELAPQSFSLADLFKRPVSVAFAFTFSVLDII</sequence>
<evidence type="ECO:0000313" key="2">
    <source>
        <dbReference type="Proteomes" id="UP001149074"/>
    </source>
</evidence>